<evidence type="ECO:0000259" key="6">
    <source>
        <dbReference type="PROSITE" id="PS50977"/>
    </source>
</evidence>
<dbReference type="GO" id="GO:0000976">
    <property type="term" value="F:transcription cis-regulatory region binding"/>
    <property type="evidence" value="ECO:0007669"/>
    <property type="project" value="TreeGrafter"/>
</dbReference>
<dbReference type="PROSITE" id="PS50977">
    <property type="entry name" value="HTH_TETR_2"/>
    <property type="match status" value="1"/>
</dbReference>
<dbReference type="EMBL" id="BMFY01000014">
    <property type="protein sequence ID" value="GGA23815.1"/>
    <property type="molecule type" value="Genomic_DNA"/>
</dbReference>
<proteinExistence type="predicted"/>
<gene>
    <name evidence="7" type="ORF">GCM10011333_28540</name>
</gene>
<feature type="DNA-binding region" description="H-T-H motif" evidence="5">
    <location>
        <begin position="31"/>
        <end position="50"/>
    </location>
</feature>
<keyword evidence="2" id="KW-0805">Transcription regulation</keyword>
<dbReference type="RefSeq" id="WP_188551567.1">
    <property type="nucleotide sequence ID" value="NZ_BMFY01000014.1"/>
</dbReference>
<dbReference type="GO" id="GO:0003700">
    <property type="term" value="F:DNA-binding transcription factor activity"/>
    <property type="evidence" value="ECO:0007669"/>
    <property type="project" value="TreeGrafter"/>
</dbReference>
<dbReference type="AlphaFoldDB" id="A0A8J2XJZ3"/>
<dbReference type="PANTHER" id="PTHR30055:SF228">
    <property type="entry name" value="TRANSCRIPTIONAL REGULATOR-RELATED"/>
    <property type="match status" value="1"/>
</dbReference>
<name>A0A8J2XJZ3_9MICO</name>
<dbReference type="InterPro" id="IPR039538">
    <property type="entry name" value="BetI_C"/>
</dbReference>
<keyword evidence="8" id="KW-1185">Reference proteome</keyword>
<dbReference type="InterPro" id="IPR036271">
    <property type="entry name" value="Tet_transcr_reg_TetR-rel_C_sf"/>
</dbReference>
<dbReference type="Pfam" id="PF13977">
    <property type="entry name" value="TetR_C_6"/>
    <property type="match status" value="1"/>
</dbReference>
<keyword evidence="4" id="KW-0804">Transcription</keyword>
<keyword evidence="1" id="KW-0678">Repressor</keyword>
<evidence type="ECO:0000256" key="3">
    <source>
        <dbReference type="ARBA" id="ARBA00023125"/>
    </source>
</evidence>
<reference evidence="7" key="2">
    <citation type="submission" date="2020-09" db="EMBL/GenBank/DDBJ databases">
        <authorList>
            <person name="Sun Q."/>
            <person name="Zhou Y."/>
        </authorList>
    </citation>
    <scope>NUCLEOTIDE SEQUENCE</scope>
    <source>
        <strain evidence="7">CGMCC 1.12785</strain>
    </source>
</reference>
<comment type="caution">
    <text evidence="7">The sequence shown here is derived from an EMBL/GenBank/DDBJ whole genome shotgun (WGS) entry which is preliminary data.</text>
</comment>
<dbReference type="Gene3D" id="1.10.357.10">
    <property type="entry name" value="Tetracycline Repressor, domain 2"/>
    <property type="match status" value="1"/>
</dbReference>
<evidence type="ECO:0000313" key="7">
    <source>
        <dbReference type="EMBL" id="GGA23815.1"/>
    </source>
</evidence>
<reference evidence="7" key="1">
    <citation type="journal article" date="2014" name="Int. J. Syst. Evol. Microbiol.">
        <title>Complete genome sequence of Corynebacterium casei LMG S-19264T (=DSM 44701T), isolated from a smear-ripened cheese.</title>
        <authorList>
            <consortium name="US DOE Joint Genome Institute (JGI-PGF)"/>
            <person name="Walter F."/>
            <person name="Albersmeier A."/>
            <person name="Kalinowski J."/>
            <person name="Ruckert C."/>
        </authorList>
    </citation>
    <scope>NUCLEOTIDE SEQUENCE</scope>
    <source>
        <strain evidence="7">CGMCC 1.12785</strain>
    </source>
</reference>
<evidence type="ECO:0000313" key="8">
    <source>
        <dbReference type="Proteomes" id="UP000616114"/>
    </source>
</evidence>
<evidence type="ECO:0000256" key="5">
    <source>
        <dbReference type="PROSITE-ProRule" id="PRU00335"/>
    </source>
</evidence>
<dbReference type="SUPFAM" id="SSF48498">
    <property type="entry name" value="Tetracyclin repressor-like, C-terminal domain"/>
    <property type="match status" value="1"/>
</dbReference>
<protein>
    <submittedName>
        <fullName evidence="7">Transcriptional regulator</fullName>
    </submittedName>
</protein>
<dbReference type="SUPFAM" id="SSF46689">
    <property type="entry name" value="Homeodomain-like"/>
    <property type="match status" value="1"/>
</dbReference>
<feature type="domain" description="HTH tetR-type" evidence="6">
    <location>
        <begin position="8"/>
        <end position="68"/>
    </location>
</feature>
<dbReference type="InterPro" id="IPR050109">
    <property type="entry name" value="HTH-type_TetR-like_transc_reg"/>
</dbReference>
<dbReference type="InterPro" id="IPR009057">
    <property type="entry name" value="Homeodomain-like_sf"/>
</dbReference>
<evidence type="ECO:0000256" key="4">
    <source>
        <dbReference type="ARBA" id="ARBA00023163"/>
    </source>
</evidence>
<sequence>MPKIVDHGERRNEIADAVLTLIANGGTKAVTTRNVAKQSGWSAGTVNHYFESREALMLGALRRAAQLQGRELKRILHRGDATPMERLHRMTESILPLDERRVAMTKIFLEYYAQSNAQADTQEEVAQYLRNWRNAATRLIQQCKEEGSIASSREASTLAVELVAMTDGLSMHALLDPDVLVPLLTDGGTVTISFIDDSWRAVKIPHAPV</sequence>
<dbReference type="InterPro" id="IPR001647">
    <property type="entry name" value="HTH_TetR"/>
</dbReference>
<dbReference type="PANTHER" id="PTHR30055">
    <property type="entry name" value="HTH-TYPE TRANSCRIPTIONAL REGULATOR RUTR"/>
    <property type="match status" value="1"/>
</dbReference>
<accession>A0A8J2XJZ3</accession>
<organism evidence="7 8">
    <name type="scientific">Sediminivirga luteola</name>
    <dbReference type="NCBI Taxonomy" id="1774748"/>
    <lineage>
        <taxon>Bacteria</taxon>
        <taxon>Bacillati</taxon>
        <taxon>Actinomycetota</taxon>
        <taxon>Actinomycetes</taxon>
        <taxon>Micrococcales</taxon>
        <taxon>Brevibacteriaceae</taxon>
        <taxon>Sediminivirga</taxon>
    </lineage>
</organism>
<dbReference type="Pfam" id="PF00440">
    <property type="entry name" value="TetR_N"/>
    <property type="match status" value="1"/>
</dbReference>
<evidence type="ECO:0000256" key="2">
    <source>
        <dbReference type="ARBA" id="ARBA00023015"/>
    </source>
</evidence>
<keyword evidence="3 5" id="KW-0238">DNA-binding</keyword>
<evidence type="ECO:0000256" key="1">
    <source>
        <dbReference type="ARBA" id="ARBA00022491"/>
    </source>
</evidence>
<dbReference type="Proteomes" id="UP000616114">
    <property type="component" value="Unassembled WGS sequence"/>
</dbReference>